<keyword evidence="4" id="KW-1185">Reference proteome</keyword>
<dbReference type="SUPFAM" id="SSF52980">
    <property type="entry name" value="Restriction endonuclease-like"/>
    <property type="match status" value="1"/>
</dbReference>
<dbReference type="PANTHER" id="PTHR34039:SF1">
    <property type="entry name" value="UPF0102 PROTEIN YRAN"/>
    <property type="match status" value="1"/>
</dbReference>
<dbReference type="Gene3D" id="3.40.1350.10">
    <property type="match status" value="1"/>
</dbReference>
<reference evidence="3 4" key="1">
    <citation type="submission" date="2020-08" db="EMBL/GenBank/DDBJ databases">
        <title>Genomic Encyclopedia of Type Strains, Phase IV (KMG-IV): sequencing the most valuable type-strain genomes for metagenomic binning, comparative biology and taxonomic classification.</title>
        <authorList>
            <person name="Goeker M."/>
        </authorList>
    </citation>
    <scope>NUCLEOTIDE SEQUENCE [LARGE SCALE GENOMIC DNA]</scope>
    <source>
        <strain evidence="3 4">DSM 23240</strain>
    </source>
</reference>
<dbReference type="NCBIfam" id="TIGR00252">
    <property type="entry name" value="YraN family protein"/>
    <property type="match status" value="1"/>
</dbReference>
<evidence type="ECO:0000256" key="2">
    <source>
        <dbReference type="HAMAP-Rule" id="MF_00048"/>
    </source>
</evidence>
<evidence type="ECO:0000313" key="4">
    <source>
        <dbReference type="Proteomes" id="UP000571084"/>
    </source>
</evidence>
<gene>
    <name evidence="3" type="ORF">HNR39_001874</name>
</gene>
<dbReference type="Pfam" id="PF02021">
    <property type="entry name" value="UPF0102"/>
    <property type="match status" value="1"/>
</dbReference>
<protein>
    <recommendedName>
        <fullName evidence="2">UPF0102 protein HNR39_001874</fullName>
    </recommendedName>
</protein>
<organism evidence="3 4">
    <name type="scientific">Glaciimonas immobilis</name>
    <dbReference type="NCBI Taxonomy" id="728004"/>
    <lineage>
        <taxon>Bacteria</taxon>
        <taxon>Pseudomonadati</taxon>
        <taxon>Pseudomonadota</taxon>
        <taxon>Betaproteobacteria</taxon>
        <taxon>Burkholderiales</taxon>
        <taxon>Oxalobacteraceae</taxon>
        <taxon>Glaciimonas</taxon>
    </lineage>
</organism>
<comment type="caution">
    <text evidence="3">The sequence shown here is derived from an EMBL/GenBank/DDBJ whole genome shotgun (WGS) entry which is preliminary data.</text>
</comment>
<keyword evidence="3" id="KW-0540">Nuclease</keyword>
<dbReference type="InterPro" id="IPR011335">
    <property type="entry name" value="Restrct_endonuc-II-like"/>
</dbReference>
<proteinExistence type="inferred from homology"/>
<name>A0A840RSA6_9BURK</name>
<accession>A0A840RSA6</accession>
<comment type="similarity">
    <text evidence="1 2">Belongs to the UPF0102 family.</text>
</comment>
<evidence type="ECO:0000256" key="1">
    <source>
        <dbReference type="ARBA" id="ARBA00006738"/>
    </source>
</evidence>
<keyword evidence="3" id="KW-0255">Endonuclease</keyword>
<evidence type="ECO:0000313" key="3">
    <source>
        <dbReference type="EMBL" id="MBB5200042.1"/>
    </source>
</evidence>
<dbReference type="RefSeq" id="WP_168056376.1">
    <property type="nucleotide sequence ID" value="NZ_JAAOZT010000009.1"/>
</dbReference>
<dbReference type="NCBIfam" id="NF009150">
    <property type="entry name" value="PRK12497.1-3"/>
    <property type="match status" value="1"/>
</dbReference>
<dbReference type="EMBL" id="JACHHQ010000003">
    <property type="protein sequence ID" value="MBB5200042.1"/>
    <property type="molecule type" value="Genomic_DNA"/>
</dbReference>
<dbReference type="Proteomes" id="UP000571084">
    <property type="component" value="Unassembled WGS sequence"/>
</dbReference>
<dbReference type="InterPro" id="IPR011856">
    <property type="entry name" value="tRNA_endonuc-like_dom_sf"/>
</dbReference>
<sequence length="149" mass="16734">MNFFKLFPLGKPANNPPSATSPDRRSARQIRGQMAEDAALHYLLQRKLVLVERNFSCKGGEIDLIMLESGKSPRSTEDPSDSLVFVEVRHRADQRHGGAAASVTVSKQRRLIIAAQHFLQRYRQPPACRFDVIAMDGDAIEWIKNAFDA</sequence>
<keyword evidence="3" id="KW-0378">Hydrolase</keyword>
<dbReference type="GO" id="GO:0003676">
    <property type="term" value="F:nucleic acid binding"/>
    <property type="evidence" value="ECO:0007669"/>
    <property type="project" value="InterPro"/>
</dbReference>
<dbReference type="AlphaFoldDB" id="A0A840RSA6"/>
<dbReference type="InterPro" id="IPR003509">
    <property type="entry name" value="UPF0102_YraN-like"/>
</dbReference>
<dbReference type="PANTHER" id="PTHR34039">
    <property type="entry name" value="UPF0102 PROTEIN YRAN"/>
    <property type="match status" value="1"/>
</dbReference>
<dbReference type="HAMAP" id="MF_00048">
    <property type="entry name" value="UPF0102"/>
    <property type="match status" value="1"/>
</dbReference>
<dbReference type="GO" id="GO:0004519">
    <property type="term" value="F:endonuclease activity"/>
    <property type="evidence" value="ECO:0007669"/>
    <property type="project" value="UniProtKB-KW"/>
</dbReference>